<gene>
    <name evidence="1" type="ORF">CGS58_02905</name>
</gene>
<accession>A0A2A7ATG8</accession>
<comment type="caution">
    <text evidence="1">The sequence shown here is derived from an EMBL/GenBank/DDBJ whole genome shotgun (WGS) entry which is preliminary data.</text>
</comment>
<sequence>MYRLMQPSDRAEILALWQRERGDGETFVTNAIERFAGVENVYVAEENDHIEAVAMAVPVTLQGRPGCCLYGLTGQGSLILAGLVDHLCAQQKLRGAGFVVVVPAGAEQAALLQDKGFQWAFPLRCLPREVERNLWSQAEFDSVTARKLVELRARFWPDTVQLPPEQMTVVLGDLYSRGATIVSNNDGYGIYFRKEDTLYFVELMAENDRAAEILMEAAREKEVIVEKAVITVGAAQNLFLGEGTRQDYGMIRFEGEPFDVSESYMRLMLD</sequence>
<dbReference type="EMBL" id="NMTY01000004">
    <property type="protein sequence ID" value="PDX82436.1"/>
    <property type="molecule type" value="Genomic_DNA"/>
</dbReference>
<dbReference type="RefSeq" id="WP_097838875.1">
    <property type="nucleotide sequence ID" value="NZ_NMTY01000004.1"/>
</dbReference>
<dbReference type="InterPro" id="IPR016181">
    <property type="entry name" value="Acyl_CoA_acyltransferase"/>
</dbReference>
<protein>
    <submittedName>
        <fullName evidence="1">Uncharacterized protein</fullName>
    </submittedName>
</protein>
<evidence type="ECO:0000313" key="2">
    <source>
        <dbReference type="Proteomes" id="UP000220005"/>
    </source>
</evidence>
<evidence type="ECO:0000313" key="1">
    <source>
        <dbReference type="EMBL" id="PDX82436.1"/>
    </source>
</evidence>
<dbReference type="SUPFAM" id="SSF55729">
    <property type="entry name" value="Acyl-CoA N-acyltransferases (Nat)"/>
    <property type="match status" value="1"/>
</dbReference>
<organism evidence="1 2">
    <name type="scientific">Faecalibacterium prausnitzii</name>
    <dbReference type="NCBI Taxonomy" id="853"/>
    <lineage>
        <taxon>Bacteria</taxon>
        <taxon>Bacillati</taxon>
        <taxon>Bacillota</taxon>
        <taxon>Clostridia</taxon>
        <taxon>Eubacteriales</taxon>
        <taxon>Oscillospiraceae</taxon>
        <taxon>Faecalibacterium</taxon>
    </lineage>
</organism>
<dbReference type="AlphaFoldDB" id="A0A2A7ATG8"/>
<dbReference type="Proteomes" id="UP000220005">
    <property type="component" value="Unassembled WGS sequence"/>
</dbReference>
<name>A0A2A7ATG8_9FIRM</name>
<reference evidence="1 2" key="1">
    <citation type="journal article" date="2017" name="Front. Microbiol.">
        <title>New Insights into the Diversity of the Genus Faecalibacterium.</title>
        <authorList>
            <person name="Benevides L."/>
            <person name="Burman S."/>
            <person name="Martin R."/>
            <person name="Robert V."/>
            <person name="Thomas M."/>
            <person name="Miquel S."/>
            <person name="Chain F."/>
            <person name="Sokol H."/>
            <person name="Bermudez-Humaran L.G."/>
            <person name="Morrison M."/>
            <person name="Langella P."/>
            <person name="Azevedo V.A."/>
            <person name="Chatel J.M."/>
            <person name="Soares S."/>
        </authorList>
    </citation>
    <scope>NUCLEOTIDE SEQUENCE [LARGE SCALE GENOMIC DNA]</scope>
    <source>
        <strain evidence="1 2">CNCM I 4575</strain>
    </source>
</reference>
<proteinExistence type="predicted"/>